<dbReference type="HOGENOM" id="CLU_198754_0_0_6"/>
<protein>
    <submittedName>
        <fullName evidence="1">Uncharacterized protein</fullName>
    </submittedName>
</protein>
<evidence type="ECO:0000313" key="1">
    <source>
        <dbReference type="EMBL" id="AJE22488.1"/>
    </source>
</evidence>
<dbReference type="Proteomes" id="UP000068210">
    <property type="component" value="Chromosome"/>
</dbReference>
<dbReference type="STRING" id="1328314.Achr_30790"/>
<dbReference type="AlphaFoldDB" id="A0A0C4WJ49"/>
<evidence type="ECO:0000313" key="2">
    <source>
        <dbReference type="Proteomes" id="UP000068210"/>
    </source>
</evidence>
<organism evidence="1 2">
    <name type="scientific">Azotobacter chroococcum NCIMB 8003</name>
    <dbReference type="NCBI Taxonomy" id="1328314"/>
    <lineage>
        <taxon>Bacteria</taxon>
        <taxon>Pseudomonadati</taxon>
        <taxon>Pseudomonadota</taxon>
        <taxon>Gammaproteobacteria</taxon>
        <taxon>Pseudomonadales</taxon>
        <taxon>Pseudomonadaceae</taxon>
        <taxon>Azotobacter</taxon>
    </lineage>
</organism>
<sequence length="76" mass="8870">MSTLTELVQQIAQLYPLEDKRVGKRYRVVDELAGMTELEEVGGAPRYIRTAELKDRRLWAHAADSWPRHHRRGGQR</sequence>
<keyword evidence="2" id="KW-1185">Reference proteome</keyword>
<proteinExistence type="predicted"/>
<name>A0A0C4WJ49_9GAMM</name>
<dbReference type="GeneID" id="61929974"/>
<reference evidence="1 2" key="1">
    <citation type="journal article" date="2015" name="PLoS ONE">
        <title>Azotobacter Genomes: The Genome of Azotobacter chroococcum NCIMB 8003 (ATCC 4412).</title>
        <authorList>
            <person name="Robson R.L."/>
            <person name="Jones R."/>
            <person name="Robson R.M."/>
            <person name="Schwartz A."/>
            <person name="Richardson T.H."/>
        </authorList>
    </citation>
    <scope>NUCLEOTIDE SEQUENCE [LARGE SCALE GENOMIC DNA]</scope>
    <source>
        <strain evidence="1 2">NCIMB 8003</strain>
    </source>
</reference>
<dbReference type="RefSeq" id="WP_039805707.1">
    <property type="nucleotide sequence ID" value="NZ_CP010415.1"/>
</dbReference>
<gene>
    <name evidence="1" type="ORF">Achr_30790</name>
</gene>
<dbReference type="EMBL" id="CP010415">
    <property type="protein sequence ID" value="AJE22488.1"/>
    <property type="molecule type" value="Genomic_DNA"/>
</dbReference>
<accession>A0A0C4WJ49</accession>
<dbReference type="KEGG" id="acx:Achr_30790"/>